<dbReference type="AlphaFoldDB" id="A0A2A2SHY3"/>
<keyword evidence="5" id="KW-1185">Reference proteome</keyword>
<evidence type="ECO:0000256" key="2">
    <source>
        <dbReference type="SAM" id="SignalP"/>
    </source>
</evidence>
<dbReference type="Proteomes" id="UP000218151">
    <property type="component" value="Unassembled WGS sequence"/>
</dbReference>
<dbReference type="SUPFAM" id="SSF53474">
    <property type="entry name" value="alpha/beta-Hydrolases"/>
    <property type="match status" value="1"/>
</dbReference>
<comment type="caution">
    <text evidence="4">The sequence shown here is derived from an EMBL/GenBank/DDBJ whole genome shotgun (WGS) entry which is preliminary data.</text>
</comment>
<dbReference type="GO" id="GO:0016020">
    <property type="term" value="C:membrane"/>
    <property type="evidence" value="ECO:0007669"/>
    <property type="project" value="TreeGrafter"/>
</dbReference>
<dbReference type="InterPro" id="IPR000073">
    <property type="entry name" value="AB_hydrolase_1"/>
</dbReference>
<dbReference type="Pfam" id="PF12697">
    <property type="entry name" value="Abhydrolase_6"/>
    <property type="match status" value="1"/>
</dbReference>
<proteinExistence type="predicted"/>
<dbReference type="PANTHER" id="PTHR43798:SF31">
    <property type="entry name" value="AB HYDROLASE SUPERFAMILY PROTEIN YCLE"/>
    <property type="match status" value="1"/>
</dbReference>
<name>A0A2A2SHY3_9SPHN</name>
<dbReference type="RefSeq" id="WP_095997339.1">
    <property type="nucleotide sequence ID" value="NZ_NSLI01000002.1"/>
</dbReference>
<dbReference type="GO" id="GO:0016787">
    <property type="term" value="F:hydrolase activity"/>
    <property type="evidence" value="ECO:0007669"/>
    <property type="project" value="UniProtKB-KW"/>
</dbReference>
<dbReference type="InterPro" id="IPR029058">
    <property type="entry name" value="AB_hydrolase_fold"/>
</dbReference>
<protein>
    <submittedName>
        <fullName evidence="4">Alpha/beta hydrolase</fullName>
    </submittedName>
</protein>
<feature type="signal peptide" evidence="2">
    <location>
        <begin position="1"/>
        <end position="19"/>
    </location>
</feature>
<dbReference type="PANTHER" id="PTHR43798">
    <property type="entry name" value="MONOACYLGLYCEROL LIPASE"/>
    <property type="match status" value="1"/>
</dbReference>
<evidence type="ECO:0000259" key="3">
    <source>
        <dbReference type="Pfam" id="PF12697"/>
    </source>
</evidence>
<evidence type="ECO:0000313" key="5">
    <source>
        <dbReference type="Proteomes" id="UP000218151"/>
    </source>
</evidence>
<evidence type="ECO:0000313" key="4">
    <source>
        <dbReference type="EMBL" id="PAX08828.1"/>
    </source>
</evidence>
<dbReference type="EMBL" id="NSLI01000002">
    <property type="protein sequence ID" value="PAX08828.1"/>
    <property type="molecule type" value="Genomic_DNA"/>
</dbReference>
<dbReference type="OrthoDB" id="7172093at2"/>
<gene>
    <name evidence="4" type="ORF">CKY28_05580</name>
</gene>
<evidence type="ECO:0000256" key="1">
    <source>
        <dbReference type="ARBA" id="ARBA00022801"/>
    </source>
</evidence>
<keyword evidence="1 4" id="KW-0378">Hydrolase</keyword>
<accession>A0A2A2SHY3</accession>
<feature type="chain" id="PRO_5012110078" evidence="2">
    <location>
        <begin position="20"/>
        <end position="303"/>
    </location>
</feature>
<reference evidence="5" key="1">
    <citation type="submission" date="2017-09" db="EMBL/GenBank/DDBJ databases">
        <authorList>
            <person name="Feng G."/>
            <person name="Zhu H."/>
        </authorList>
    </citation>
    <scope>NUCLEOTIDE SEQUENCE [LARGE SCALE GENOMIC DNA]</scope>
    <source>
        <strain evidence="5">1PNM-20</strain>
    </source>
</reference>
<dbReference type="Gene3D" id="3.40.50.1820">
    <property type="entry name" value="alpha/beta hydrolase"/>
    <property type="match status" value="1"/>
</dbReference>
<sequence>MRSLIIGLSALALAAPVHARQGAATFATAKPAQFQSDRIEVSVVGKGPDVILIPGLTSSPARAWAGTVDAVPGYRYYLVQVRGFSGVPAGANANGPVAAPVAEEIARYIREARLKRPAVVGHSMGGTIGMMLAARHPEVIARLMVVDMTPFMGAFFGMPNATAEQMRPMADRMREQMLAPPTPQGEAMMTQMVNGMANTESARPGILNDSRTSDRTTVANSYHELMTTDLRPELGRITVPTTVLYVRPAAVPITEAQMDALYRNYYANLKGASLVRVPDAAHFLQIDAPARFGRELRGFLAAK</sequence>
<organism evidence="4 5">
    <name type="scientific">Sphingomonas lenta</name>
    <dbReference type="NCBI Taxonomy" id="1141887"/>
    <lineage>
        <taxon>Bacteria</taxon>
        <taxon>Pseudomonadati</taxon>
        <taxon>Pseudomonadota</taxon>
        <taxon>Alphaproteobacteria</taxon>
        <taxon>Sphingomonadales</taxon>
        <taxon>Sphingomonadaceae</taxon>
        <taxon>Sphingomonas</taxon>
    </lineage>
</organism>
<keyword evidence="2" id="KW-0732">Signal</keyword>
<feature type="domain" description="AB hydrolase-1" evidence="3">
    <location>
        <begin position="50"/>
        <end position="292"/>
    </location>
</feature>
<dbReference type="InterPro" id="IPR050266">
    <property type="entry name" value="AB_hydrolase_sf"/>
</dbReference>